<comment type="caution">
    <text evidence="2">The sequence shown here is derived from an EMBL/GenBank/DDBJ whole genome shotgun (WGS) entry which is preliminary data.</text>
</comment>
<feature type="region of interest" description="Disordered" evidence="1">
    <location>
        <begin position="148"/>
        <end position="210"/>
    </location>
</feature>
<sequence>MAPPNVVRGGSDVGWRRPQVVLSAHYVAQVPLYVRGNKVKLPGVDTGLSQTEGVPDDVQIAKGFELIDISTKLLRAGETNTYVLPALNIGLSFEIEVNSILQEIENARAGTPLERAVWNENRAALADSDFDEPLTIFCGMAKLSSRSGSSQKIHSRNRKAGKSKISDFKRERSEIPHGGWFRATTKPPDSLSEDSEASSTSDSSLASSTGFNSAFGLKIEKPFTYDEQSSSEMEDDGPLPRNLRGPHKNGVRANVG</sequence>
<evidence type="ECO:0000313" key="3">
    <source>
        <dbReference type="Proteomes" id="UP001362999"/>
    </source>
</evidence>
<feature type="compositionally biased region" description="Low complexity" evidence="1">
    <location>
        <begin position="197"/>
        <end position="209"/>
    </location>
</feature>
<evidence type="ECO:0000256" key="1">
    <source>
        <dbReference type="SAM" id="MobiDB-lite"/>
    </source>
</evidence>
<dbReference type="Proteomes" id="UP001362999">
    <property type="component" value="Unassembled WGS sequence"/>
</dbReference>
<gene>
    <name evidence="2" type="ORF">R3P38DRAFT_2787753</name>
</gene>
<proteinExistence type="predicted"/>
<protein>
    <submittedName>
        <fullName evidence="2">Uncharacterized protein</fullName>
    </submittedName>
</protein>
<name>A0AAW0AMY2_9AGAR</name>
<feature type="compositionally biased region" description="Basic residues" evidence="1">
    <location>
        <begin position="153"/>
        <end position="162"/>
    </location>
</feature>
<feature type="compositionally biased region" description="Basic and acidic residues" evidence="1">
    <location>
        <begin position="164"/>
        <end position="175"/>
    </location>
</feature>
<accession>A0AAW0AMY2</accession>
<organism evidence="2 3">
    <name type="scientific">Favolaschia claudopus</name>
    <dbReference type="NCBI Taxonomy" id="2862362"/>
    <lineage>
        <taxon>Eukaryota</taxon>
        <taxon>Fungi</taxon>
        <taxon>Dikarya</taxon>
        <taxon>Basidiomycota</taxon>
        <taxon>Agaricomycotina</taxon>
        <taxon>Agaricomycetes</taxon>
        <taxon>Agaricomycetidae</taxon>
        <taxon>Agaricales</taxon>
        <taxon>Marasmiineae</taxon>
        <taxon>Mycenaceae</taxon>
        <taxon>Favolaschia</taxon>
    </lineage>
</organism>
<dbReference type="EMBL" id="JAWWNJ010000057">
    <property type="protein sequence ID" value="KAK7014237.1"/>
    <property type="molecule type" value="Genomic_DNA"/>
</dbReference>
<evidence type="ECO:0000313" key="2">
    <source>
        <dbReference type="EMBL" id="KAK7014237.1"/>
    </source>
</evidence>
<dbReference type="AlphaFoldDB" id="A0AAW0AMY2"/>
<feature type="region of interest" description="Disordered" evidence="1">
    <location>
        <begin position="223"/>
        <end position="256"/>
    </location>
</feature>
<reference evidence="2 3" key="1">
    <citation type="journal article" date="2024" name="J Genomics">
        <title>Draft genome sequencing and assembly of Favolaschia claudopus CIRM-BRFM 2984 isolated from oak limbs.</title>
        <authorList>
            <person name="Navarro D."/>
            <person name="Drula E."/>
            <person name="Chaduli D."/>
            <person name="Cazenave R."/>
            <person name="Ahrendt S."/>
            <person name="Wang J."/>
            <person name="Lipzen A."/>
            <person name="Daum C."/>
            <person name="Barry K."/>
            <person name="Grigoriev I.V."/>
            <person name="Favel A."/>
            <person name="Rosso M.N."/>
            <person name="Martin F."/>
        </authorList>
    </citation>
    <scope>NUCLEOTIDE SEQUENCE [LARGE SCALE GENOMIC DNA]</scope>
    <source>
        <strain evidence="2 3">CIRM-BRFM 2984</strain>
    </source>
</reference>
<keyword evidence="3" id="KW-1185">Reference proteome</keyword>